<evidence type="ECO:0000256" key="1">
    <source>
        <dbReference type="SAM" id="MobiDB-lite"/>
    </source>
</evidence>
<sequence>MSGDEQVGVVSEQVLGVQGTTNSNTTPLSAGDTPAPDGFLLTATDTHHTMDKTHIRSRRALVVLEALSRQGFITQCTLACKLQPSSKIMFITSLIAGNREFLSWATAAEH</sequence>
<evidence type="ECO:0000313" key="3">
    <source>
        <dbReference type="Proteomes" id="UP001148018"/>
    </source>
</evidence>
<accession>A0A9Q0EFB3</accession>
<dbReference type="EMBL" id="JANIIK010000044">
    <property type="protein sequence ID" value="KAJ3604325.1"/>
    <property type="molecule type" value="Genomic_DNA"/>
</dbReference>
<proteinExistence type="predicted"/>
<feature type="non-terminal residue" evidence="2">
    <location>
        <position position="1"/>
    </location>
</feature>
<keyword evidence="3" id="KW-1185">Reference proteome</keyword>
<protein>
    <submittedName>
        <fullName evidence="2">Uncharacterized protein</fullName>
    </submittedName>
</protein>
<comment type="caution">
    <text evidence="2">The sequence shown here is derived from an EMBL/GenBank/DDBJ whole genome shotgun (WGS) entry which is preliminary data.</text>
</comment>
<evidence type="ECO:0000313" key="2">
    <source>
        <dbReference type="EMBL" id="KAJ3604325.1"/>
    </source>
</evidence>
<dbReference type="AlphaFoldDB" id="A0A9Q0EFB3"/>
<dbReference type="Proteomes" id="UP001148018">
    <property type="component" value="Unassembled WGS sequence"/>
</dbReference>
<reference evidence="2" key="1">
    <citation type="submission" date="2022-07" db="EMBL/GenBank/DDBJ databases">
        <title>Chromosome-level genome of Muraenolepis orangiensis.</title>
        <authorList>
            <person name="Kim J."/>
        </authorList>
    </citation>
    <scope>NUCLEOTIDE SEQUENCE</scope>
    <source>
        <strain evidence="2">KU_S4_2022</strain>
        <tissue evidence="2">Muscle</tissue>
    </source>
</reference>
<gene>
    <name evidence="2" type="ORF">NHX12_029066</name>
</gene>
<feature type="region of interest" description="Disordered" evidence="1">
    <location>
        <begin position="18"/>
        <end position="38"/>
    </location>
</feature>
<name>A0A9Q0EFB3_9TELE</name>
<organism evidence="2 3">
    <name type="scientific">Muraenolepis orangiensis</name>
    <name type="common">Patagonian moray cod</name>
    <dbReference type="NCBI Taxonomy" id="630683"/>
    <lineage>
        <taxon>Eukaryota</taxon>
        <taxon>Metazoa</taxon>
        <taxon>Chordata</taxon>
        <taxon>Craniata</taxon>
        <taxon>Vertebrata</taxon>
        <taxon>Euteleostomi</taxon>
        <taxon>Actinopterygii</taxon>
        <taxon>Neopterygii</taxon>
        <taxon>Teleostei</taxon>
        <taxon>Neoteleostei</taxon>
        <taxon>Acanthomorphata</taxon>
        <taxon>Zeiogadaria</taxon>
        <taxon>Gadariae</taxon>
        <taxon>Gadiformes</taxon>
        <taxon>Muraenolepidoidei</taxon>
        <taxon>Muraenolepididae</taxon>
        <taxon>Muraenolepis</taxon>
    </lineage>
</organism>
<feature type="compositionally biased region" description="Polar residues" evidence="1">
    <location>
        <begin position="18"/>
        <end position="28"/>
    </location>
</feature>